<name>A0ACC0AMA6_CATRO</name>
<reference evidence="2" key="1">
    <citation type="journal article" date="2023" name="Nat. Plants">
        <title>Single-cell RNA sequencing provides a high-resolution roadmap for understanding the multicellular compartmentation of specialized metabolism.</title>
        <authorList>
            <person name="Sun S."/>
            <person name="Shen X."/>
            <person name="Li Y."/>
            <person name="Li Y."/>
            <person name="Wang S."/>
            <person name="Li R."/>
            <person name="Zhang H."/>
            <person name="Shen G."/>
            <person name="Guo B."/>
            <person name="Wei J."/>
            <person name="Xu J."/>
            <person name="St-Pierre B."/>
            <person name="Chen S."/>
            <person name="Sun C."/>
        </authorList>
    </citation>
    <scope>NUCLEOTIDE SEQUENCE [LARGE SCALE GENOMIC DNA]</scope>
</reference>
<evidence type="ECO:0000313" key="2">
    <source>
        <dbReference type="Proteomes" id="UP001060085"/>
    </source>
</evidence>
<protein>
    <submittedName>
        <fullName evidence="1">Uncharacterized protein</fullName>
    </submittedName>
</protein>
<evidence type="ECO:0000313" key="1">
    <source>
        <dbReference type="EMBL" id="KAI5661400.1"/>
    </source>
</evidence>
<comment type="caution">
    <text evidence="1">The sequence shown here is derived from an EMBL/GenBank/DDBJ whole genome shotgun (WGS) entry which is preliminary data.</text>
</comment>
<dbReference type="EMBL" id="CM044705">
    <property type="protein sequence ID" value="KAI5661400.1"/>
    <property type="molecule type" value="Genomic_DNA"/>
</dbReference>
<gene>
    <name evidence="1" type="ORF">M9H77_20723</name>
</gene>
<organism evidence="1 2">
    <name type="scientific">Catharanthus roseus</name>
    <name type="common">Madagascar periwinkle</name>
    <name type="synonym">Vinca rosea</name>
    <dbReference type="NCBI Taxonomy" id="4058"/>
    <lineage>
        <taxon>Eukaryota</taxon>
        <taxon>Viridiplantae</taxon>
        <taxon>Streptophyta</taxon>
        <taxon>Embryophyta</taxon>
        <taxon>Tracheophyta</taxon>
        <taxon>Spermatophyta</taxon>
        <taxon>Magnoliopsida</taxon>
        <taxon>eudicotyledons</taxon>
        <taxon>Gunneridae</taxon>
        <taxon>Pentapetalae</taxon>
        <taxon>asterids</taxon>
        <taxon>lamiids</taxon>
        <taxon>Gentianales</taxon>
        <taxon>Apocynaceae</taxon>
        <taxon>Rauvolfioideae</taxon>
        <taxon>Vinceae</taxon>
        <taxon>Catharanthinae</taxon>
        <taxon>Catharanthus</taxon>
    </lineage>
</organism>
<proteinExistence type="predicted"/>
<keyword evidence="2" id="KW-1185">Reference proteome</keyword>
<accession>A0ACC0AMA6</accession>
<dbReference type="Proteomes" id="UP001060085">
    <property type="component" value="Linkage Group LG05"/>
</dbReference>
<sequence length="308" mass="35139">MERPSHKRPLPEDNDNSINSHLFELHMEELRAKQQEISNQDDGINCKLLCHISSYFVPLILLFTCLILGTTRKCREHREMDGVRKEALGFAERILSFCPRISASLSTFKVQSACTRKNKKKQCWKRNCSFCHAAMYLKTRLSWNVIIPPEKLAPDGLSLQKAIIIRLLDIFATKKAVKDLGYLLAVTTLEKIGEGKIREHKGDILFPVEFSCLTFKMFKGEILEGVVHRILKHGVFLICGPVDKIYLSHQKMPDYHYVPGENPTFRSSTSLIEKDVVVRFRVIGEKYVETEGEFQAVVGLDGDFLGPV</sequence>